<evidence type="ECO:0000256" key="3">
    <source>
        <dbReference type="ARBA" id="ARBA00023163"/>
    </source>
</evidence>
<organism evidence="6 7">
    <name type="scientific">Brevibacillus formosus</name>
    <dbReference type="NCBI Taxonomy" id="54913"/>
    <lineage>
        <taxon>Bacteria</taxon>
        <taxon>Bacillati</taxon>
        <taxon>Bacillota</taxon>
        <taxon>Bacilli</taxon>
        <taxon>Bacillales</taxon>
        <taxon>Paenibacillaceae</taxon>
        <taxon>Brevibacillus</taxon>
    </lineage>
</organism>
<comment type="caution">
    <text evidence="6">The sequence shown here is derived from an EMBL/GenBank/DDBJ whole genome shotgun (WGS) entry which is preliminary data.</text>
</comment>
<dbReference type="SUPFAM" id="SSF82679">
    <property type="entry name" value="N-utilization substance G protein NusG, N-terminal domain"/>
    <property type="match status" value="1"/>
</dbReference>
<evidence type="ECO:0000259" key="5">
    <source>
        <dbReference type="SMART" id="SM00738"/>
    </source>
</evidence>
<keyword evidence="1 4" id="KW-0889">Transcription antitermination</keyword>
<dbReference type="InterPro" id="IPR043425">
    <property type="entry name" value="NusG-like"/>
</dbReference>
<dbReference type="InterPro" id="IPR036735">
    <property type="entry name" value="NGN_dom_sf"/>
</dbReference>
<keyword evidence="4" id="KW-0806">Transcription termination</keyword>
<name>A0ABQ0T6V2_9BACL</name>
<keyword evidence="7" id="KW-1185">Reference proteome</keyword>
<reference evidence="6 7" key="1">
    <citation type="submission" date="2019-06" db="EMBL/GenBank/DDBJ databases">
        <title>Whole genome shotgun sequence of Brevibacillus formosus NBRC 15716.</title>
        <authorList>
            <person name="Hosoyama A."/>
            <person name="Uohara A."/>
            <person name="Ohji S."/>
            <person name="Ichikawa N."/>
        </authorList>
    </citation>
    <scope>NUCLEOTIDE SEQUENCE [LARGE SCALE GENOMIC DNA]</scope>
    <source>
        <strain evidence="6 7">NBRC 15716</strain>
    </source>
</reference>
<evidence type="ECO:0000313" key="6">
    <source>
        <dbReference type="EMBL" id="GED59064.1"/>
    </source>
</evidence>
<dbReference type="Pfam" id="PF00467">
    <property type="entry name" value="KOW"/>
    <property type="match status" value="1"/>
</dbReference>
<dbReference type="SUPFAM" id="SSF50104">
    <property type="entry name" value="Translation proteins SH3-like domain"/>
    <property type="match status" value="1"/>
</dbReference>
<keyword evidence="2 4" id="KW-0805">Transcription regulation</keyword>
<dbReference type="PANTHER" id="PTHR30265:SF4">
    <property type="entry name" value="KOW MOTIF FAMILY PROTEIN, EXPRESSED"/>
    <property type="match status" value="1"/>
</dbReference>
<comment type="similarity">
    <text evidence="4">Belongs to the NusG family.</text>
</comment>
<dbReference type="InterPro" id="IPR001062">
    <property type="entry name" value="Transcrpt_antiterm_NusG"/>
</dbReference>
<dbReference type="CDD" id="cd08000">
    <property type="entry name" value="NGN"/>
    <property type="match status" value="1"/>
</dbReference>
<dbReference type="InterPro" id="IPR014722">
    <property type="entry name" value="Rib_uL2_dom2"/>
</dbReference>
<keyword evidence="3 4" id="KW-0804">Transcription</keyword>
<dbReference type="SMART" id="SM00738">
    <property type="entry name" value="NGN"/>
    <property type="match status" value="1"/>
</dbReference>
<dbReference type="PRINTS" id="PR00338">
    <property type="entry name" value="NUSGTNSCPFCT"/>
</dbReference>
<dbReference type="InterPro" id="IPR047663">
    <property type="entry name" value="Transcription_antiterm_LoaP"/>
</dbReference>
<proteinExistence type="inferred from homology"/>
<dbReference type="InterPro" id="IPR006645">
    <property type="entry name" value="NGN-like_dom"/>
</dbReference>
<dbReference type="Proteomes" id="UP000319498">
    <property type="component" value="Unassembled WGS sequence"/>
</dbReference>
<gene>
    <name evidence="6" type="primary">nusG_2</name>
    <name evidence="6" type="ORF">BFO01nite_31960</name>
</gene>
<comment type="function">
    <text evidence="4">Participates in transcription elongation, termination and antitermination.</text>
</comment>
<dbReference type="InterPro" id="IPR005824">
    <property type="entry name" value="KOW"/>
</dbReference>
<evidence type="ECO:0000313" key="7">
    <source>
        <dbReference type="Proteomes" id="UP000319498"/>
    </source>
</evidence>
<evidence type="ECO:0000256" key="2">
    <source>
        <dbReference type="ARBA" id="ARBA00023015"/>
    </source>
</evidence>
<evidence type="ECO:0000256" key="4">
    <source>
        <dbReference type="RuleBase" id="RU000538"/>
    </source>
</evidence>
<protein>
    <recommendedName>
        <fullName evidence="4">Transcription termination/antitermination protein NusG</fullName>
    </recommendedName>
</protein>
<dbReference type="EMBL" id="BJOL01000018">
    <property type="protein sequence ID" value="GED59064.1"/>
    <property type="molecule type" value="Genomic_DNA"/>
</dbReference>
<accession>A0ABQ0T6V2</accession>
<dbReference type="Pfam" id="PF02357">
    <property type="entry name" value="NusG"/>
    <property type="match status" value="1"/>
</dbReference>
<dbReference type="PANTHER" id="PTHR30265">
    <property type="entry name" value="RHO-INTERACTING TRANSCRIPTION TERMINATION FACTOR NUSG"/>
    <property type="match status" value="1"/>
</dbReference>
<evidence type="ECO:0000256" key="1">
    <source>
        <dbReference type="ARBA" id="ARBA00022814"/>
    </source>
</evidence>
<dbReference type="NCBIfam" id="NF033641">
    <property type="entry name" value="antiterm_LoaP"/>
    <property type="match status" value="1"/>
</dbReference>
<dbReference type="InterPro" id="IPR008991">
    <property type="entry name" value="Translation_prot_SH3-like_sf"/>
</dbReference>
<dbReference type="Gene3D" id="3.30.70.940">
    <property type="entry name" value="NusG, N-terminal domain"/>
    <property type="match status" value="1"/>
</dbReference>
<dbReference type="Gene3D" id="2.30.30.30">
    <property type="match status" value="1"/>
</dbReference>
<sequence length="183" mass="21017">MKGLLILKWYAIFVESGKEEVVQKYLRLYFNEQYLKSVVPKRLVPEKKSGIVYNVLKNIFPGYVLIKTEMTNEMFHKIKNIPRSLRLVNSGSYYSQDEGAYYSSIDEKEITPILQLMGNGEVVDYSKVYLENSKVIVESGPLKGLEGIIKKVDKHKNRAKIFLTFMGVEKTIDVGIEILSEPL</sequence>
<feature type="domain" description="NusG-like N-terminal" evidence="5">
    <location>
        <begin position="6"/>
        <end position="117"/>
    </location>
</feature>